<evidence type="ECO:0000256" key="1">
    <source>
        <dbReference type="SAM" id="MobiDB-lite"/>
    </source>
</evidence>
<sequence>PSRNPRTVSKPVKHQPDSTIPKPLRIIPRHKTIPSKKPRNKTRDTSRPRNPIQQPHHPTSPKNLRQAGSLKLHDSG</sequence>
<organism evidence="2 3">
    <name type="scientific">Mobiluncus mulieris ATCC 35239</name>
    <dbReference type="NCBI Taxonomy" id="871571"/>
    <lineage>
        <taxon>Bacteria</taxon>
        <taxon>Bacillati</taxon>
        <taxon>Actinomycetota</taxon>
        <taxon>Actinomycetes</taxon>
        <taxon>Actinomycetales</taxon>
        <taxon>Actinomycetaceae</taxon>
        <taxon>Mobiluncus</taxon>
    </lineage>
</organism>
<keyword evidence="3" id="KW-1185">Reference proteome</keyword>
<reference evidence="2" key="1">
    <citation type="submission" date="2010-08" db="EMBL/GenBank/DDBJ databases">
        <authorList>
            <person name="Muzny D."/>
            <person name="Qin X."/>
            <person name="Deng J."/>
            <person name="Jiang H."/>
            <person name="Liu Y."/>
            <person name="Qu J."/>
            <person name="Song X.-Z."/>
            <person name="Zhang L."/>
            <person name="Thornton R."/>
            <person name="Coyle M."/>
            <person name="Francisco L."/>
            <person name="Jackson L."/>
            <person name="Javaid M."/>
            <person name="Korchina V."/>
            <person name="Kovar C."/>
            <person name="Mata R."/>
            <person name="Mathew T."/>
            <person name="Ngo R."/>
            <person name="Nguyen L."/>
            <person name="Nguyen N."/>
            <person name="Okwuonu G."/>
            <person name="Ongeri F."/>
            <person name="Pham C."/>
            <person name="Simmons D."/>
            <person name="Wilczek-Boney K."/>
            <person name="Hale W."/>
            <person name="Jakkamsetti A."/>
            <person name="Pham P."/>
            <person name="Ruth R."/>
            <person name="San Lucas F."/>
            <person name="Warren J."/>
            <person name="Zhang J."/>
            <person name="Zhao Z."/>
            <person name="Zhou C."/>
            <person name="Zhu D."/>
            <person name="Lee S."/>
            <person name="Bess C."/>
            <person name="Blankenburg K."/>
            <person name="Forbes L."/>
            <person name="Fu Q."/>
            <person name="Gubbala S."/>
            <person name="Hirani K."/>
            <person name="Jayaseelan J.C."/>
            <person name="Lara F."/>
            <person name="Munidasa M."/>
            <person name="Palculict T."/>
            <person name="Patil S."/>
            <person name="Pu L.-L."/>
            <person name="Saada N."/>
            <person name="Tang L."/>
            <person name="Weissenberger G."/>
            <person name="Zhu Y."/>
            <person name="Hemphill L."/>
            <person name="Shang Y."/>
            <person name="Youmans B."/>
            <person name="Ayvaz T."/>
            <person name="Ross M."/>
            <person name="Santibanez J."/>
            <person name="Aqrawi P."/>
            <person name="Gross S."/>
            <person name="Joshi V."/>
            <person name="Fowler G."/>
            <person name="Nazareth L."/>
            <person name="Reid J."/>
            <person name="Worley K."/>
            <person name="Petrosino J."/>
            <person name="Highlander S."/>
            <person name="Gibbs R."/>
        </authorList>
    </citation>
    <scope>NUCLEOTIDE SEQUENCE [LARGE SCALE GENOMIC DNA]</scope>
    <source>
        <strain evidence="2">ATCC 35239</strain>
    </source>
</reference>
<name>E0QU07_9ACTO</name>
<evidence type="ECO:0000313" key="2">
    <source>
        <dbReference type="EMBL" id="EFM44949.1"/>
    </source>
</evidence>
<protein>
    <submittedName>
        <fullName evidence="2">Uncharacterized protein</fullName>
    </submittedName>
</protein>
<dbReference type="AlphaFoldDB" id="E0QU07"/>
<accession>E0QU07</accession>
<dbReference type="HOGENOM" id="CLU_2643864_0_0_11"/>
<dbReference type="EMBL" id="AEET01000063">
    <property type="protein sequence ID" value="EFM44949.1"/>
    <property type="molecule type" value="Genomic_DNA"/>
</dbReference>
<feature type="compositionally biased region" description="Basic residues" evidence="1">
    <location>
        <begin position="27"/>
        <end position="40"/>
    </location>
</feature>
<feature type="region of interest" description="Disordered" evidence="1">
    <location>
        <begin position="1"/>
        <end position="76"/>
    </location>
</feature>
<gene>
    <name evidence="2" type="ORF">HMPREF0580_2372</name>
</gene>
<feature type="compositionally biased region" description="Polar residues" evidence="1">
    <location>
        <begin position="51"/>
        <end position="63"/>
    </location>
</feature>
<evidence type="ECO:0000313" key="3">
    <source>
        <dbReference type="Proteomes" id="UP000003045"/>
    </source>
</evidence>
<comment type="caution">
    <text evidence="2">The sequence shown here is derived from an EMBL/GenBank/DDBJ whole genome shotgun (WGS) entry which is preliminary data.</text>
</comment>
<dbReference type="Proteomes" id="UP000003045">
    <property type="component" value="Unassembled WGS sequence"/>
</dbReference>
<feature type="non-terminal residue" evidence="2">
    <location>
        <position position="1"/>
    </location>
</feature>
<proteinExistence type="predicted"/>